<keyword evidence="1" id="KW-0547">Nucleotide-binding</keyword>
<dbReference type="Pfam" id="PF13538">
    <property type="entry name" value="UvrD_C_2"/>
    <property type="match status" value="1"/>
</dbReference>
<reference evidence="4 5" key="1">
    <citation type="submission" date="2010-04" db="EMBL/GenBank/DDBJ databases">
        <title>Complete sequence of chromosome 1 of Burkholderia sp. CCGE1002.</title>
        <authorList>
            <consortium name="US DOE Joint Genome Institute"/>
            <person name="Lucas S."/>
            <person name="Copeland A."/>
            <person name="Lapidus A."/>
            <person name="Cheng J.-F."/>
            <person name="Bruce D."/>
            <person name="Goodwin L."/>
            <person name="Pitluck S."/>
            <person name="Chertkov O."/>
            <person name="Detter J.C."/>
            <person name="Han C."/>
            <person name="Tapia R."/>
            <person name="Land M."/>
            <person name="Hauser L."/>
            <person name="Kyrpides N."/>
            <person name="Ovchinnikova G."/>
            <person name="Martinez-Romero E."/>
            <person name="Hernandez M.A.R."/>
            <person name="Tiedje J.M."/>
            <person name="Woyke T."/>
        </authorList>
    </citation>
    <scope>NUCLEOTIDE SEQUENCE [LARGE SCALE GENOMIC DNA]</scope>
    <source>
        <strain evidence="4 5">CCGE1002</strain>
    </source>
</reference>
<dbReference type="AlphaFoldDB" id="D5WBZ6"/>
<dbReference type="GeneID" id="301091832"/>
<evidence type="ECO:0000313" key="4">
    <source>
        <dbReference type="EMBL" id="ADG14551.1"/>
    </source>
</evidence>
<protein>
    <submittedName>
        <fullName evidence="4">AAA ATPase</fullName>
    </submittedName>
</protein>
<dbReference type="InterPro" id="IPR003593">
    <property type="entry name" value="AAA+_ATPase"/>
</dbReference>
<dbReference type="eggNOG" id="COG0507">
    <property type="taxonomic scope" value="Bacteria"/>
</dbReference>
<evidence type="ECO:0000259" key="3">
    <source>
        <dbReference type="SMART" id="SM00382"/>
    </source>
</evidence>
<dbReference type="Gene3D" id="2.30.30.940">
    <property type="match status" value="1"/>
</dbReference>
<evidence type="ECO:0000256" key="1">
    <source>
        <dbReference type="ARBA" id="ARBA00022741"/>
    </source>
</evidence>
<name>D5WBZ6_PARAM</name>
<proteinExistence type="predicted"/>
<gene>
    <name evidence="4" type="ordered locus">BC1002_0450</name>
</gene>
<dbReference type="Pfam" id="PF14490">
    <property type="entry name" value="HHH_RecD2"/>
    <property type="match status" value="1"/>
</dbReference>
<feature type="domain" description="AAA+ ATPase" evidence="3">
    <location>
        <begin position="358"/>
        <end position="489"/>
    </location>
</feature>
<dbReference type="PANTHER" id="PTHR43788:SF6">
    <property type="entry name" value="DNA HELICASE B"/>
    <property type="match status" value="1"/>
</dbReference>
<dbReference type="CDD" id="cd18809">
    <property type="entry name" value="SF1_C_RecD"/>
    <property type="match status" value="1"/>
</dbReference>
<dbReference type="Gene3D" id="3.40.50.300">
    <property type="entry name" value="P-loop containing nucleotide triphosphate hydrolases"/>
    <property type="match status" value="2"/>
</dbReference>
<reference evidence="4 5" key="2">
    <citation type="journal article" date="2012" name="J. Bacteriol.">
        <title>Genome Sequences of Burkholderia sp. Strains CCGE1002 and H160, Isolated from Legume Nodules in Mexico and Brazil.</title>
        <authorList>
            <person name="Ormeno-Orrillo E."/>
            <person name="Rogel M.A."/>
            <person name="Chueire L.M."/>
            <person name="Tiedje J.M."/>
            <person name="Martinez-Romero E."/>
            <person name="Hungria M."/>
        </authorList>
    </citation>
    <scope>NUCLEOTIDE SEQUENCE [LARGE SCALE GENOMIC DNA]</scope>
    <source>
        <strain evidence="4 5">CCGE1002</strain>
    </source>
</reference>
<dbReference type="CDD" id="cd17933">
    <property type="entry name" value="DEXSc_RecD-like"/>
    <property type="match status" value="1"/>
</dbReference>
<dbReference type="GO" id="GO:0009338">
    <property type="term" value="C:exodeoxyribonuclease V complex"/>
    <property type="evidence" value="ECO:0007669"/>
    <property type="project" value="TreeGrafter"/>
</dbReference>
<dbReference type="Pfam" id="PF13604">
    <property type="entry name" value="AAA_30"/>
    <property type="match status" value="1"/>
</dbReference>
<organism evidence="4 5">
    <name type="scientific">Paraburkholderia atlantica</name>
    <dbReference type="NCBI Taxonomy" id="2654982"/>
    <lineage>
        <taxon>Bacteria</taxon>
        <taxon>Pseudomonadati</taxon>
        <taxon>Pseudomonadota</taxon>
        <taxon>Betaproteobacteria</taxon>
        <taxon>Burkholderiales</taxon>
        <taxon>Burkholderiaceae</taxon>
        <taxon>Paraburkholderia</taxon>
    </lineage>
</organism>
<dbReference type="Gene3D" id="1.10.10.2220">
    <property type="match status" value="1"/>
</dbReference>
<dbReference type="InterPro" id="IPR027417">
    <property type="entry name" value="P-loop_NTPase"/>
</dbReference>
<dbReference type="PANTHER" id="PTHR43788">
    <property type="entry name" value="DNA2/NAM7 HELICASE FAMILY MEMBER"/>
    <property type="match status" value="1"/>
</dbReference>
<dbReference type="SMART" id="SM00382">
    <property type="entry name" value="AAA"/>
    <property type="match status" value="1"/>
</dbReference>
<evidence type="ECO:0000256" key="2">
    <source>
        <dbReference type="ARBA" id="ARBA00022840"/>
    </source>
</evidence>
<dbReference type="STRING" id="640511.BC1002_0450"/>
<dbReference type="InterPro" id="IPR050534">
    <property type="entry name" value="Coronavir_polyprotein_1ab"/>
</dbReference>
<keyword evidence="2" id="KW-0067">ATP-binding</keyword>
<dbReference type="GO" id="GO:0006310">
    <property type="term" value="P:DNA recombination"/>
    <property type="evidence" value="ECO:0007669"/>
    <property type="project" value="TreeGrafter"/>
</dbReference>
<evidence type="ECO:0000313" key="5">
    <source>
        <dbReference type="Proteomes" id="UP000002190"/>
    </source>
</evidence>
<dbReference type="EMBL" id="CP002013">
    <property type="protein sequence ID" value="ADG14551.1"/>
    <property type="molecule type" value="Genomic_DNA"/>
</dbReference>
<dbReference type="InterPro" id="IPR029493">
    <property type="entry name" value="RecD2-like_HHH"/>
</dbReference>
<dbReference type="Proteomes" id="UP000002190">
    <property type="component" value="Chromosome 1"/>
</dbReference>
<accession>D5WBZ6</accession>
<dbReference type="HOGENOM" id="CLU_007524_0_4_4"/>
<dbReference type="GO" id="GO:0005524">
    <property type="term" value="F:ATP binding"/>
    <property type="evidence" value="ECO:0007669"/>
    <property type="project" value="UniProtKB-KW"/>
</dbReference>
<dbReference type="KEGG" id="bge:BC1002_0450"/>
<dbReference type="RefSeq" id="WP_013088449.1">
    <property type="nucleotide sequence ID" value="NC_014117.1"/>
</dbReference>
<dbReference type="GO" id="GO:0017116">
    <property type="term" value="F:single-stranded DNA helicase activity"/>
    <property type="evidence" value="ECO:0007669"/>
    <property type="project" value="TreeGrafter"/>
</dbReference>
<dbReference type="SUPFAM" id="SSF52540">
    <property type="entry name" value="P-loop containing nucleoside triphosphate hydrolases"/>
    <property type="match status" value="2"/>
</dbReference>
<dbReference type="InterPro" id="IPR027785">
    <property type="entry name" value="UvrD-like_helicase_C"/>
</dbReference>
<sequence length="757" mass="82905">MSEVRLVRVSTIRSDNPKGFGGYIFYGPTIDSCGTVLDAKEHVVVFLSRDLGIVGLQVGQWWRVTGKATRRERTINGFLIVEQQVHAESAELALPSGEHLVTFIAESDAFPGVGMVKARKLWETFGDRLYSILDEGDESTLSTSVSPETAQVLVDGWKFFGNARTISWLSQHGFEVELGKKVVDYFGAEAPEAISEDPYRLLSFCASWHVTDRLAREHFGVGQDDPRRLRGAIEETLYRLFGDGHTAATDAMVMTRLASVLGDDATRAPRSLVRSALETGRQHGCFVVADDGMLHPLGAYVMETTVASALAIRLRTIAPANSRLLSRVRVEELIAEFESDEQISFSAEQRIAVHLAAENRLCVISGGAGVGKTTILRCIYRVYREASILVIQAALAGRAAKRMESVTGLPARTLAALQRKVTPEQLSEHCVIVVDEASMVDIITMYRLCSLLPPHVRLLLVGDALQLMPVGPGLVLHALTSNSRIPQVHLEVPQRFAGEIARAATSVRTGTWPEIPSDLDAPVVFLRRKPALATGRVDSAWSIAQTVLSLFQLEPKASQILCARKRGKEGVLALNEACQNVLTGSAPCLTIWNSELDALCNTGFRLGDPVVCTRNLYSAGLQNGSLGTLCKIEPEPKPVIADRGDMLGNAIAWIDWDDGECRPVFESLLDHLDLAYALTIHKAQGSQWERVIIPITRHRLLDRTLIYTALTRAQRQVILVGDEEAARHAVESLPRAGLRNTALGSFLEELLARHVAA</sequence>